<dbReference type="Proteomes" id="UP000002872">
    <property type="component" value="Unassembled WGS sequence"/>
</dbReference>
<dbReference type="AlphaFoldDB" id="I3EFK2"/>
<sequence>MRKTIEGLLHRYKTFGIYREKEKAVFRYTDKYNKDTDGTVNIITAMQNGSEEYPNELVECGFGHGSKYKKAGTAEEHIFTTSIDSEVEESEESENNEMDNENEEMDNDYMENYYDNDEQETDDNEEDVI</sequence>
<proteinExistence type="predicted"/>
<name>I3EFK2_NEMP3</name>
<reference evidence="2" key="1">
    <citation type="submission" date="2011-01" db="EMBL/GenBank/DDBJ databases">
        <title>The Genome Sequence of Nematocida parisii strain ERTm3.</title>
        <authorList>
            <consortium name="The Broad Institute Genome Sequencing Platform"/>
            <consortium name="The Broad Institute Genome Sequencing Center for Infectious Disease"/>
            <person name="Cuomo C."/>
            <person name="Troemel E."/>
            <person name="Young S.K."/>
            <person name="Zeng Q."/>
            <person name="Gargeya S."/>
            <person name="Fitzgerald M."/>
            <person name="Haas B."/>
            <person name="Abouelleil A."/>
            <person name="Alvarado L."/>
            <person name="Arachchi H.M."/>
            <person name="Berlin A."/>
            <person name="Chapman S.B."/>
            <person name="Gearin G."/>
            <person name="Goldberg J."/>
            <person name="Griggs A."/>
            <person name="Gujja S."/>
            <person name="Hansen M."/>
            <person name="Heiman D."/>
            <person name="Howarth C."/>
            <person name="Larimer J."/>
            <person name="Lui A."/>
            <person name="MacDonald P.J.P."/>
            <person name="McCowen C."/>
            <person name="Montmayeur A."/>
            <person name="Murphy C."/>
            <person name="Neiman D."/>
            <person name="Pearson M."/>
            <person name="Priest M."/>
            <person name="Roberts A."/>
            <person name="Saif S."/>
            <person name="Shea T."/>
            <person name="Sisk P."/>
            <person name="Stolte C."/>
            <person name="Sykes S."/>
            <person name="Wortman J."/>
            <person name="Nusbaum C."/>
            <person name="Birren B."/>
        </authorList>
    </citation>
    <scope>NUCLEOTIDE SEQUENCE</scope>
    <source>
        <strain evidence="2">ERTm3</strain>
    </source>
</reference>
<evidence type="ECO:0000313" key="3">
    <source>
        <dbReference type="Proteomes" id="UP000002872"/>
    </source>
</evidence>
<dbReference type="HOGENOM" id="CLU_1960155_0_0_1"/>
<gene>
    <name evidence="2" type="ORF">NEQG_02071</name>
</gene>
<dbReference type="InParanoid" id="I3EFK2"/>
<keyword evidence="3" id="KW-1185">Reference proteome</keyword>
<dbReference type="OMA" id="DNDYMEN"/>
<accession>I3EFK2</accession>
<organism evidence="2 3">
    <name type="scientific">Nematocida parisii (strain ERTm3)</name>
    <name type="common">Nematode killer fungus</name>
    <dbReference type="NCBI Taxonomy" id="935791"/>
    <lineage>
        <taxon>Eukaryota</taxon>
        <taxon>Fungi</taxon>
        <taxon>Fungi incertae sedis</taxon>
        <taxon>Microsporidia</taxon>
        <taxon>Nematocida</taxon>
    </lineage>
</organism>
<evidence type="ECO:0000256" key="1">
    <source>
        <dbReference type="SAM" id="MobiDB-lite"/>
    </source>
</evidence>
<dbReference type="EMBL" id="GL870880">
    <property type="protein sequence ID" value="EIJ87999.1"/>
    <property type="molecule type" value="Genomic_DNA"/>
</dbReference>
<feature type="compositionally biased region" description="Acidic residues" evidence="1">
    <location>
        <begin position="85"/>
        <end position="129"/>
    </location>
</feature>
<feature type="region of interest" description="Disordered" evidence="1">
    <location>
        <begin position="82"/>
        <end position="129"/>
    </location>
</feature>
<dbReference type="VEuPathDB" id="MicrosporidiaDB:NEQG_02071"/>
<protein>
    <submittedName>
        <fullName evidence="2">Uncharacterized protein</fullName>
    </submittedName>
</protein>
<evidence type="ECO:0000313" key="2">
    <source>
        <dbReference type="EMBL" id="EIJ87999.1"/>
    </source>
</evidence>
<dbReference type="OrthoDB" id="2192088at2759"/>